<evidence type="ECO:0000313" key="8">
    <source>
        <dbReference type="EMBL" id="RNA69959.1"/>
    </source>
</evidence>
<evidence type="ECO:0000313" key="9">
    <source>
        <dbReference type="Proteomes" id="UP000278746"/>
    </source>
</evidence>
<keyword evidence="9" id="KW-1185">Reference proteome</keyword>
<accession>A0A3M7TXG0</accession>
<comment type="caution">
    <text evidence="8">The sequence shown here is derived from an EMBL/GenBank/DDBJ whole genome shotgun (WGS) entry which is preliminary data.</text>
</comment>
<dbReference type="InterPro" id="IPR027417">
    <property type="entry name" value="P-loop_NTPase"/>
</dbReference>
<keyword evidence="3" id="KW-0143">Chaperone</keyword>
<dbReference type="SUPFAM" id="SSF52540">
    <property type="entry name" value="P-loop containing nucleoside triphosphate hydrolases"/>
    <property type="match status" value="1"/>
</dbReference>
<dbReference type="OrthoDB" id="9808822at2"/>
<evidence type="ECO:0000259" key="7">
    <source>
        <dbReference type="Pfam" id="PF07683"/>
    </source>
</evidence>
<feature type="domain" description="CobW C-terminal" evidence="7">
    <location>
        <begin position="231"/>
        <end position="324"/>
    </location>
</feature>
<evidence type="ECO:0000256" key="5">
    <source>
        <dbReference type="ARBA" id="ARBA00049117"/>
    </source>
</evidence>
<comment type="similarity">
    <text evidence="4">Belongs to the SIMIBI class G3E GTPase family. ZNG1 subfamily.</text>
</comment>
<evidence type="ECO:0000256" key="4">
    <source>
        <dbReference type="ARBA" id="ARBA00034320"/>
    </source>
</evidence>
<evidence type="ECO:0000259" key="6">
    <source>
        <dbReference type="Pfam" id="PF02492"/>
    </source>
</evidence>
<dbReference type="Proteomes" id="UP000278746">
    <property type="component" value="Unassembled WGS sequence"/>
</dbReference>
<dbReference type="Gene3D" id="3.30.1220.10">
    <property type="entry name" value="CobW-like, C-terminal domain"/>
    <property type="match status" value="1"/>
</dbReference>
<dbReference type="SUPFAM" id="SSF90002">
    <property type="entry name" value="Hypothetical protein YjiA, C-terminal domain"/>
    <property type="match status" value="1"/>
</dbReference>
<dbReference type="Gene3D" id="3.40.50.300">
    <property type="entry name" value="P-loop containing nucleotide triphosphate hydrolases"/>
    <property type="match status" value="1"/>
</dbReference>
<dbReference type="GO" id="GO:0000166">
    <property type="term" value="F:nucleotide binding"/>
    <property type="evidence" value="ECO:0007669"/>
    <property type="project" value="UniProtKB-KW"/>
</dbReference>
<dbReference type="InterPro" id="IPR051316">
    <property type="entry name" value="Zinc-reg_GTPase_activator"/>
</dbReference>
<organism evidence="8 9">
    <name type="scientific">Alteribacter keqinensis</name>
    <dbReference type="NCBI Taxonomy" id="2483800"/>
    <lineage>
        <taxon>Bacteria</taxon>
        <taxon>Bacillati</taxon>
        <taxon>Bacillota</taxon>
        <taxon>Bacilli</taxon>
        <taxon>Bacillales</taxon>
        <taxon>Bacillaceae</taxon>
        <taxon>Alteribacter</taxon>
    </lineage>
</organism>
<evidence type="ECO:0000256" key="2">
    <source>
        <dbReference type="ARBA" id="ARBA00022801"/>
    </source>
</evidence>
<proteinExistence type="inferred from homology"/>
<dbReference type="Pfam" id="PF02492">
    <property type="entry name" value="cobW"/>
    <property type="match status" value="1"/>
</dbReference>
<dbReference type="CDD" id="cd03112">
    <property type="entry name" value="CobW-like"/>
    <property type="match status" value="1"/>
</dbReference>
<dbReference type="GO" id="GO:0016787">
    <property type="term" value="F:hydrolase activity"/>
    <property type="evidence" value="ECO:0007669"/>
    <property type="project" value="UniProtKB-KW"/>
</dbReference>
<name>A0A3M7TXG0_9BACI</name>
<dbReference type="PANTHER" id="PTHR13748">
    <property type="entry name" value="COBW-RELATED"/>
    <property type="match status" value="1"/>
</dbReference>
<comment type="catalytic activity">
    <reaction evidence="5">
        <text>GTP + H2O = GDP + phosphate + H(+)</text>
        <dbReference type="Rhea" id="RHEA:19669"/>
        <dbReference type="ChEBI" id="CHEBI:15377"/>
        <dbReference type="ChEBI" id="CHEBI:15378"/>
        <dbReference type="ChEBI" id="CHEBI:37565"/>
        <dbReference type="ChEBI" id="CHEBI:43474"/>
        <dbReference type="ChEBI" id="CHEBI:58189"/>
    </reaction>
    <physiologicalReaction direction="left-to-right" evidence="5">
        <dbReference type="Rhea" id="RHEA:19670"/>
    </physiologicalReaction>
</comment>
<sequence length="328" mass="37229">MVFKRPERIPVSILTGFLGSGKTTLLNEILMNEQEERIAVIVNEFGKTGIDHQLVISSEEDIYELNNGCLCCKVRTDLINTLYALIQAVEEGGHTPFDRVLIETTGLAEPAPIAQSFFFDPELSEIYHLDTIITVIDCYHFPKQMHEHEEVLKQAAFADHFILNKTDLVSEEDVKKVSNRLLAVNPGAQIQSGSHGSVVIKDLLNKFSFDLHEKRLIEPSELNSHHLDPDITAIVLTSENDMDMTAFEKWFGRIIDEKGEQMYRYKGIISAAGFEKRIVFQGVHMLFAGKAGSPWKTRGSRKSEFVIIGKDLDYEWFQSQFKTCEKSK</sequence>
<dbReference type="InterPro" id="IPR036627">
    <property type="entry name" value="CobW-likC_sf"/>
</dbReference>
<keyword evidence="1" id="KW-0547">Nucleotide-binding</keyword>
<evidence type="ECO:0000256" key="3">
    <source>
        <dbReference type="ARBA" id="ARBA00023186"/>
    </source>
</evidence>
<keyword evidence="2" id="KW-0378">Hydrolase</keyword>
<dbReference type="Pfam" id="PF07683">
    <property type="entry name" value="CobW_C"/>
    <property type="match status" value="1"/>
</dbReference>
<feature type="domain" description="CobW/HypB/UreG nucleotide-binding" evidence="6">
    <location>
        <begin position="10"/>
        <end position="190"/>
    </location>
</feature>
<gene>
    <name evidence="8" type="ORF">EBO34_08515</name>
</gene>
<protein>
    <submittedName>
        <fullName evidence="8">GTP-binding protein</fullName>
    </submittedName>
</protein>
<dbReference type="GO" id="GO:0005737">
    <property type="term" value="C:cytoplasm"/>
    <property type="evidence" value="ECO:0007669"/>
    <property type="project" value="TreeGrafter"/>
</dbReference>
<dbReference type="InterPro" id="IPR003495">
    <property type="entry name" value="CobW/HypB/UreG_nucleotide-bd"/>
</dbReference>
<dbReference type="RefSeq" id="WP_122897471.1">
    <property type="nucleotide sequence ID" value="NZ_RHIB01000001.1"/>
</dbReference>
<reference evidence="8 9" key="1">
    <citation type="submission" date="2018-10" db="EMBL/GenBank/DDBJ databases">
        <title>Bacillus Keqinensis sp. nov., a moderately halophilic bacterium isolated from a saline-alkaline lake.</title>
        <authorList>
            <person name="Wang H."/>
        </authorList>
    </citation>
    <scope>NUCLEOTIDE SEQUENCE [LARGE SCALE GENOMIC DNA]</scope>
    <source>
        <strain evidence="8 9">KQ-3</strain>
    </source>
</reference>
<dbReference type="AlphaFoldDB" id="A0A3M7TXG0"/>
<dbReference type="PANTHER" id="PTHR13748:SF62">
    <property type="entry name" value="COBW DOMAIN-CONTAINING PROTEIN"/>
    <property type="match status" value="1"/>
</dbReference>
<dbReference type="InterPro" id="IPR011629">
    <property type="entry name" value="CobW-like_C"/>
</dbReference>
<dbReference type="EMBL" id="RHIB01000001">
    <property type="protein sequence ID" value="RNA69959.1"/>
    <property type="molecule type" value="Genomic_DNA"/>
</dbReference>
<evidence type="ECO:0000256" key="1">
    <source>
        <dbReference type="ARBA" id="ARBA00022741"/>
    </source>
</evidence>